<keyword evidence="3" id="KW-0276">Fatty acid metabolism</keyword>
<dbReference type="RefSeq" id="WP_009139375.1">
    <property type="nucleotide sequence ID" value="NZ_JH815198.1"/>
</dbReference>
<dbReference type="HOGENOM" id="CLU_000395_4_3_11"/>
<dbReference type="Pfam" id="PF02436">
    <property type="entry name" value="PYC_OADA"/>
    <property type="match status" value="1"/>
</dbReference>
<dbReference type="PRINTS" id="PR01071">
    <property type="entry name" value="ACOABIOTINCC"/>
</dbReference>
<evidence type="ECO:0000313" key="9">
    <source>
        <dbReference type="EMBL" id="EJZ83656.1"/>
    </source>
</evidence>
<evidence type="ECO:0000313" key="10">
    <source>
        <dbReference type="Proteomes" id="UP000006069"/>
    </source>
</evidence>
<evidence type="ECO:0000256" key="4">
    <source>
        <dbReference type="ARBA" id="ARBA00023098"/>
    </source>
</evidence>
<dbReference type="InterPro" id="IPR055268">
    <property type="entry name" value="PCB-like"/>
</dbReference>
<accession>K0YJR1</accession>
<dbReference type="PROSITE" id="PS50991">
    <property type="entry name" value="PYR_CT"/>
    <property type="match status" value="1"/>
</dbReference>
<dbReference type="SUPFAM" id="SSF51230">
    <property type="entry name" value="Single hybrid motif"/>
    <property type="match status" value="1"/>
</dbReference>
<keyword evidence="2" id="KW-0444">Lipid biosynthesis</keyword>
<dbReference type="GO" id="GO:0003989">
    <property type="term" value="F:acetyl-CoA carboxylase activity"/>
    <property type="evidence" value="ECO:0007669"/>
    <property type="project" value="InterPro"/>
</dbReference>
<dbReference type="InterPro" id="IPR011053">
    <property type="entry name" value="Single_hybrid_motif"/>
</dbReference>
<dbReference type="NCBIfam" id="NF006761">
    <property type="entry name" value="PRK09282.1"/>
    <property type="match status" value="1"/>
</dbReference>
<dbReference type="CDD" id="cd06850">
    <property type="entry name" value="biotinyl_domain"/>
    <property type="match status" value="1"/>
</dbReference>
<dbReference type="InParanoid" id="K0YJR1"/>
<dbReference type="UniPathway" id="UPA00094"/>
<evidence type="ECO:0000256" key="6">
    <source>
        <dbReference type="ARBA" id="ARBA00023267"/>
    </source>
</evidence>
<gene>
    <name evidence="9" type="ORF">HMPREF9451_01176</name>
</gene>
<sequence>MPGLQLMDTTIRDGQQSLWATRMQLGDMLPILPKMDKVGYWAVEAWGGATFDTCLRFLDENPWERLRSIKAHMPNTDLAMLSRGQNLVGYKHYSKDIVNHFIACAKKNGIQVFRVFDALNDIRNVVDNAEAIKACGGWFEPAISYTVSPVHTLDGYLEYGQQLKDLGADSIAIKDMAGMLTPYRTERLVKAFNAEIGLPVHVHCHYVGGMAPMNIIKAAEAGAAIADTASAPLSFGNSHPAVETIVAALQESRYDTGYDLDLLFEIADYWEEVRKRGHYKRGVSSLTHMKVYSHQVPGGMMSNLVSQLEIQNASDRLDEVMREIPRVRAEVGYPPLVTPMSQIVGTQAVFNVLTGSRWSVVSKEMKDYLCGYYGKAPGPISPEIYKKVVGNADVLPPDVAPASLATTTFEQVKDEIGDLATSEEDVLMYALFPNEARTFLSKHRATEQVDFLLERESSQTKEDDYVDINQIRELVKVVEESGVGEITVEEEGMRISVRMPGSAPAAAAAPVAAAAPAAPAAPAAAAPAAVPAEAAPARPAHWVEVTAPMVGTFYAAPAPGEAPFVKVGDEVAAGETLCIVEAMKLMNEIAAPQMGTVREVCLDDTTPVEFGTPLFYIEPHGAADAGEGE</sequence>
<evidence type="ECO:0000256" key="5">
    <source>
        <dbReference type="ARBA" id="ARBA00023160"/>
    </source>
</evidence>
<dbReference type="SUPFAM" id="SSF51569">
    <property type="entry name" value="Aldolase"/>
    <property type="match status" value="1"/>
</dbReference>
<evidence type="ECO:0000259" key="8">
    <source>
        <dbReference type="PROSITE" id="PS50991"/>
    </source>
</evidence>
<dbReference type="InterPro" id="IPR001882">
    <property type="entry name" value="Biotin_BS"/>
</dbReference>
<dbReference type="PROSITE" id="PS00188">
    <property type="entry name" value="BIOTIN"/>
    <property type="match status" value="1"/>
</dbReference>
<feature type="domain" description="Lipoyl-binding" evidence="7">
    <location>
        <begin position="540"/>
        <end position="618"/>
    </location>
</feature>
<keyword evidence="10" id="KW-1185">Reference proteome</keyword>
<dbReference type="Pfam" id="PF00364">
    <property type="entry name" value="Biotin_lipoyl"/>
    <property type="match status" value="1"/>
</dbReference>
<dbReference type="Gene3D" id="2.40.50.100">
    <property type="match status" value="1"/>
</dbReference>
<keyword evidence="4" id="KW-0443">Lipid metabolism</keyword>
<comment type="caution">
    <text evidence="9">The sequence shown here is derived from an EMBL/GenBank/DDBJ whole genome shotgun (WGS) entry which is preliminary data.</text>
</comment>
<keyword evidence="6" id="KW-0092">Biotin</keyword>
<keyword evidence="5" id="KW-0275">Fatty acid biosynthesis</keyword>
<dbReference type="FunFam" id="2.40.50.100:FF:000003">
    <property type="entry name" value="Acetyl-CoA carboxylase biotin carboxyl carrier protein"/>
    <property type="match status" value="1"/>
</dbReference>
<evidence type="ECO:0000256" key="3">
    <source>
        <dbReference type="ARBA" id="ARBA00022832"/>
    </source>
</evidence>
<dbReference type="OrthoDB" id="9760256at2"/>
<evidence type="ECO:0000256" key="2">
    <source>
        <dbReference type="ARBA" id="ARBA00022516"/>
    </source>
</evidence>
<organism evidence="9 10">
    <name type="scientific">Slackia piriformis YIT 12062</name>
    <dbReference type="NCBI Taxonomy" id="742818"/>
    <lineage>
        <taxon>Bacteria</taxon>
        <taxon>Bacillati</taxon>
        <taxon>Actinomycetota</taxon>
        <taxon>Coriobacteriia</taxon>
        <taxon>Eggerthellales</taxon>
        <taxon>Eggerthellaceae</taxon>
        <taxon>Slackia</taxon>
    </lineage>
</organism>
<dbReference type="eggNOG" id="COG0511">
    <property type="taxonomic scope" value="Bacteria"/>
</dbReference>
<dbReference type="FunCoup" id="K0YJR1">
    <property type="interactions" value="256"/>
</dbReference>
<dbReference type="EMBL" id="ADMD01000007">
    <property type="protein sequence ID" value="EJZ83656.1"/>
    <property type="molecule type" value="Genomic_DNA"/>
</dbReference>
<dbReference type="CDD" id="cd07937">
    <property type="entry name" value="DRE_TIM_PC_TC_5S"/>
    <property type="match status" value="1"/>
</dbReference>
<dbReference type="eggNOG" id="COG5016">
    <property type="taxonomic scope" value="Bacteria"/>
</dbReference>
<dbReference type="Proteomes" id="UP000006069">
    <property type="component" value="Unassembled WGS sequence"/>
</dbReference>
<dbReference type="InterPro" id="IPR000891">
    <property type="entry name" value="PYR_CT"/>
</dbReference>
<dbReference type="Pfam" id="PF00682">
    <property type="entry name" value="HMGL-like"/>
    <property type="match status" value="1"/>
</dbReference>
<dbReference type="InterPro" id="IPR001249">
    <property type="entry name" value="AcCoA_biotinCC"/>
</dbReference>
<dbReference type="AlphaFoldDB" id="K0YJR1"/>
<dbReference type="SUPFAM" id="SSF89000">
    <property type="entry name" value="post-HMGL domain-like"/>
    <property type="match status" value="1"/>
</dbReference>
<proteinExistence type="predicted"/>
<evidence type="ECO:0000259" key="7">
    <source>
        <dbReference type="PROSITE" id="PS50968"/>
    </source>
</evidence>
<feature type="domain" description="Pyruvate carboxyltransferase" evidence="8">
    <location>
        <begin position="4"/>
        <end position="264"/>
    </location>
</feature>
<dbReference type="Gene3D" id="3.20.20.70">
    <property type="entry name" value="Aldolase class I"/>
    <property type="match status" value="1"/>
</dbReference>
<dbReference type="NCBIfam" id="TIGR00531">
    <property type="entry name" value="BCCP"/>
    <property type="match status" value="1"/>
</dbReference>
<comment type="pathway">
    <text evidence="1">Lipid metabolism; fatty acid biosynthesis.</text>
</comment>
<dbReference type="GO" id="GO:0006094">
    <property type="term" value="P:gluconeogenesis"/>
    <property type="evidence" value="ECO:0007669"/>
    <property type="project" value="TreeGrafter"/>
</dbReference>
<dbReference type="GO" id="GO:0004736">
    <property type="term" value="F:pyruvate carboxylase activity"/>
    <property type="evidence" value="ECO:0007669"/>
    <property type="project" value="TreeGrafter"/>
</dbReference>
<dbReference type="PANTHER" id="PTHR43778:SF2">
    <property type="entry name" value="PYRUVATE CARBOXYLASE, MITOCHONDRIAL"/>
    <property type="match status" value="1"/>
</dbReference>
<dbReference type="PANTHER" id="PTHR43778">
    <property type="entry name" value="PYRUVATE CARBOXYLASE"/>
    <property type="match status" value="1"/>
</dbReference>
<dbReference type="GO" id="GO:0009317">
    <property type="term" value="C:acetyl-CoA carboxylase complex"/>
    <property type="evidence" value="ECO:0007669"/>
    <property type="project" value="InterPro"/>
</dbReference>
<dbReference type="PATRIC" id="fig|742818.3.peg.1234"/>
<protein>
    <submittedName>
        <fullName evidence="9">Acetyl-CoA carboxylase, biotin carboxyl carrier protein</fullName>
    </submittedName>
</protein>
<evidence type="ECO:0000256" key="1">
    <source>
        <dbReference type="ARBA" id="ARBA00005194"/>
    </source>
</evidence>
<name>K0YJR1_9ACTN</name>
<dbReference type="PROSITE" id="PS50968">
    <property type="entry name" value="BIOTINYL_LIPOYL"/>
    <property type="match status" value="1"/>
</dbReference>
<dbReference type="InterPro" id="IPR013785">
    <property type="entry name" value="Aldolase_TIM"/>
</dbReference>
<dbReference type="InterPro" id="IPR003379">
    <property type="entry name" value="Carboxylase_cons_dom"/>
</dbReference>
<dbReference type="GO" id="GO:0006633">
    <property type="term" value="P:fatty acid biosynthetic process"/>
    <property type="evidence" value="ECO:0007669"/>
    <property type="project" value="UniProtKB-UniPathway"/>
</dbReference>
<reference evidence="9 10" key="1">
    <citation type="submission" date="2012-08" db="EMBL/GenBank/DDBJ databases">
        <title>The Genome Sequence of Slackia piriformis YIT 12062.</title>
        <authorList>
            <consortium name="The Broad Institute Genome Sequencing Platform"/>
            <person name="Earl A."/>
            <person name="Ward D."/>
            <person name="Feldgarden M."/>
            <person name="Gevers D."/>
            <person name="Morotomi M."/>
            <person name="Walker B."/>
            <person name="Young S.K."/>
            <person name="Zeng Q."/>
            <person name="Gargeya S."/>
            <person name="Fitzgerald M."/>
            <person name="Haas B."/>
            <person name="Abouelleil A."/>
            <person name="Alvarado L."/>
            <person name="Arachchi H.M."/>
            <person name="Berlin A.M."/>
            <person name="Chapman S.B."/>
            <person name="Goldberg J."/>
            <person name="Griggs A."/>
            <person name="Gujja S."/>
            <person name="Hansen M."/>
            <person name="Howarth C."/>
            <person name="Imamovic A."/>
            <person name="Larimer J."/>
            <person name="McCowen C."/>
            <person name="Montmayeur A."/>
            <person name="Murphy C."/>
            <person name="Neiman D."/>
            <person name="Pearson M."/>
            <person name="Priest M."/>
            <person name="Roberts A."/>
            <person name="Saif S."/>
            <person name="Shea T."/>
            <person name="Sisk P."/>
            <person name="Sykes S."/>
            <person name="Wortman J."/>
            <person name="Nusbaum C."/>
            <person name="Birren B."/>
        </authorList>
    </citation>
    <scope>NUCLEOTIDE SEQUENCE [LARGE SCALE GENOMIC DNA]</scope>
    <source>
        <strain evidence="9 10">YIT 12062</strain>
    </source>
</reference>
<dbReference type="InterPro" id="IPR000089">
    <property type="entry name" value="Biotin_lipoyl"/>
</dbReference>